<gene>
    <name evidence="4" type="ORF">POM88_024035</name>
</gene>
<dbReference type="NCBIfam" id="TIGR00756">
    <property type="entry name" value="PPR"/>
    <property type="match status" value="3"/>
</dbReference>
<name>A0AAD8IIE2_9APIA</name>
<dbReference type="AlphaFoldDB" id="A0AAD8IIE2"/>
<dbReference type="InterPro" id="IPR050872">
    <property type="entry name" value="PPR_P_subfamily"/>
</dbReference>
<feature type="repeat" description="PPR" evidence="3">
    <location>
        <begin position="166"/>
        <end position="200"/>
    </location>
</feature>
<dbReference type="InterPro" id="IPR011990">
    <property type="entry name" value="TPR-like_helical_dom_sf"/>
</dbReference>
<dbReference type="Pfam" id="PF01535">
    <property type="entry name" value="PPR"/>
    <property type="match status" value="1"/>
</dbReference>
<dbReference type="EMBL" id="JAUIZM010000005">
    <property type="protein sequence ID" value="KAK1386300.1"/>
    <property type="molecule type" value="Genomic_DNA"/>
</dbReference>
<sequence>MDGALAVLNSIRSKVMMPTCVTYNILLDAYCKQSKLDIAMDLYRNMTCEGLKPTVETHNTLLHGLCGLGKPMEALTFLYKIQDQGYMLDIVTYRTLLDGLCKNRCSYNHFITATTLIRSAGSNSPCNASEVLAFRFHSPVLCKLNKWEEVNLLLKQMMDKLNISPDVHTSNILIDAYSKSGKLDDAKRLIEMMNERGDYPDLVSNTTLMHTYCTQGQMDGAFGCAGKH</sequence>
<organism evidence="4 5">
    <name type="scientific">Heracleum sosnowskyi</name>
    <dbReference type="NCBI Taxonomy" id="360622"/>
    <lineage>
        <taxon>Eukaryota</taxon>
        <taxon>Viridiplantae</taxon>
        <taxon>Streptophyta</taxon>
        <taxon>Embryophyta</taxon>
        <taxon>Tracheophyta</taxon>
        <taxon>Spermatophyta</taxon>
        <taxon>Magnoliopsida</taxon>
        <taxon>eudicotyledons</taxon>
        <taxon>Gunneridae</taxon>
        <taxon>Pentapetalae</taxon>
        <taxon>asterids</taxon>
        <taxon>campanulids</taxon>
        <taxon>Apiales</taxon>
        <taxon>Apiaceae</taxon>
        <taxon>Apioideae</taxon>
        <taxon>apioid superclade</taxon>
        <taxon>Tordylieae</taxon>
        <taxon>Tordyliinae</taxon>
        <taxon>Heracleum</taxon>
    </lineage>
</organism>
<dbReference type="InterPro" id="IPR002885">
    <property type="entry name" value="PPR_rpt"/>
</dbReference>
<dbReference type="PANTHER" id="PTHR46128:SF211">
    <property type="entry name" value="PENTACOTRIPEPTIDE-REPEAT REGION OF PRORP DOMAIN-CONTAINING PROTEIN"/>
    <property type="match status" value="1"/>
</dbReference>
<comment type="similarity">
    <text evidence="1">Belongs to the PPR family. P subfamily.</text>
</comment>
<evidence type="ECO:0000256" key="2">
    <source>
        <dbReference type="ARBA" id="ARBA00022737"/>
    </source>
</evidence>
<evidence type="ECO:0008006" key="6">
    <source>
        <dbReference type="Google" id="ProtNLM"/>
    </source>
</evidence>
<feature type="repeat" description="PPR" evidence="3">
    <location>
        <begin position="19"/>
        <end position="53"/>
    </location>
</feature>
<evidence type="ECO:0000313" key="5">
    <source>
        <dbReference type="Proteomes" id="UP001237642"/>
    </source>
</evidence>
<feature type="repeat" description="PPR" evidence="3">
    <location>
        <begin position="54"/>
        <end position="88"/>
    </location>
</feature>
<dbReference type="Gene3D" id="1.25.40.10">
    <property type="entry name" value="Tetratricopeptide repeat domain"/>
    <property type="match status" value="2"/>
</dbReference>
<evidence type="ECO:0000313" key="4">
    <source>
        <dbReference type="EMBL" id="KAK1386300.1"/>
    </source>
</evidence>
<evidence type="ECO:0000256" key="1">
    <source>
        <dbReference type="ARBA" id="ARBA00007626"/>
    </source>
</evidence>
<protein>
    <recommendedName>
        <fullName evidence="6">Pentatricopeptide repeat-containing protein</fullName>
    </recommendedName>
</protein>
<reference evidence="4" key="1">
    <citation type="submission" date="2023-02" db="EMBL/GenBank/DDBJ databases">
        <title>Genome of toxic invasive species Heracleum sosnowskyi carries increased number of genes despite the absence of recent whole-genome duplications.</title>
        <authorList>
            <person name="Schelkunov M."/>
            <person name="Shtratnikova V."/>
            <person name="Makarenko M."/>
            <person name="Klepikova A."/>
            <person name="Omelchenko D."/>
            <person name="Novikova G."/>
            <person name="Obukhova E."/>
            <person name="Bogdanov V."/>
            <person name="Penin A."/>
            <person name="Logacheva M."/>
        </authorList>
    </citation>
    <scope>NUCLEOTIDE SEQUENCE</scope>
    <source>
        <strain evidence="4">Hsosn_3</strain>
        <tissue evidence="4">Leaf</tissue>
    </source>
</reference>
<dbReference type="PROSITE" id="PS51375">
    <property type="entry name" value="PPR"/>
    <property type="match status" value="3"/>
</dbReference>
<evidence type="ECO:0000256" key="3">
    <source>
        <dbReference type="PROSITE-ProRule" id="PRU00708"/>
    </source>
</evidence>
<accession>A0AAD8IIE2</accession>
<keyword evidence="2" id="KW-0677">Repeat</keyword>
<keyword evidence="5" id="KW-1185">Reference proteome</keyword>
<proteinExistence type="inferred from homology"/>
<reference evidence="4" key="2">
    <citation type="submission" date="2023-05" db="EMBL/GenBank/DDBJ databases">
        <authorList>
            <person name="Schelkunov M.I."/>
        </authorList>
    </citation>
    <scope>NUCLEOTIDE SEQUENCE</scope>
    <source>
        <strain evidence="4">Hsosn_3</strain>
        <tissue evidence="4">Leaf</tissue>
    </source>
</reference>
<dbReference type="PANTHER" id="PTHR46128">
    <property type="entry name" value="MITOCHONDRIAL GROUP I INTRON SPLICING FACTOR CCM1"/>
    <property type="match status" value="1"/>
</dbReference>
<comment type="caution">
    <text evidence="4">The sequence shown here is derived from an EMBL/GenBank/DDBJ whole genome shotgun (WGS) entry which is preliminary data.</text>
</comment>
<dbReference type="Pfam" id="PF13041">
    <property type="entry name" value="PPR_2"/>
    <property type="match status" value="2"/>
</dbReference>
<dbReference type="Proteomes" id="UP001237642">
    <property type="component" value="Unassembled WGS sequence"/>
</dbReference>